<feature type="transmembrane region" description="Helical" evidence="1">
    <location>
        <begin position="12"/>
        <end position="33"/>
    </location>
</feature>
<dbReference type="Proteomes" id="UP001596542">
    <property type="component" value="Unassembled WGS sequence"/>
</dbReference>
<comment type="caution">
    <text evidence="2">The sequence shown here is derived from an EMBL/GenBank/DDBJ whole genome shotgun (WGS) entry which is preliminary data.</text>
</comment>
<sequence length="215" mass="24300">MNIQNKYKKWILLEAILCTLIPVALLVSALPFFVLTSVQIFNPLDSRTLLERILLFLGSWAGIVGLLAIWYCVIKLLRSERFSVAYLIVGAIGGAWASWDITVSTNPLSSLIICLPVWILVLHVVYMRLGSKRKFEDGAVIWPSGRECMSYLKPSGDRIGFTIFRTKEGGRMQNILVTSSIQYVDGTPVSGDLKREIIARCKIYFEEEDEDVYTE</sequence>
<evidence type="ECO:0000256" key="1">
    <source>
        <dbReference type="SAM" id="Phobius"/>
    </source>
</evidence>
<keyword evidence="1" id="KW-0812">Transmembrane</keyword>
<proteinExistence type="predicted"/>
<keyword evidence="1" id="KW-1133">Transmembrane helix</keyword>
<feature type="transmembrane region" description="Helical" evidence="1">
    <location>
        <begin position="84"/>
        <end position="102"/>
    </location>
</feature>
<gene>
    <name evidence="2" type="ORF">ACFQPC_00695</name>
</gene>
<feature type="transmembrane region" description="Helical" evidence="1">
    <location>
        <begin position="53"/>
        <end position="72"/>
    </location>
</feature>
<reference evidence="3" key="1">
    <citation type="journal article" date="2019" name="Int. J. Syst. Evol. Microbiol.">
        <title>The Global Catalogue of Microorganisms (GCM) 10K type strain sequencing project: providing services to taxonomists for standard genome sequencing and annotation.</title>
        <authorList>
            <consortium name="The Broad Institute Genomics Platform"/>
            <consortium name="The Broad Institute Genome Sequencing Center for Infectious Disease"/>
            <person name="Wu L."/>
            <person name="Ma J."/>
        </authorList>
    </citation>
    <scope>NUCLEOTIDE SEQUENCE [LARGE SCALE GENOMIC DNA]</scope>
    <source>
        <strain evidence="3">KACC 12508</strain>
    </source>
</reference>
<dbReference type="EMBL" id="JBHTBU010000001">
    <property type="protein sequence ID" value="MFC7286541.1"/>
    <property type="molecule type" value="Genomic_DNA"/>
</dbReference>
<protein>
    <recommendedName>
        <fullName evidence="4">DUF5673 domain-containing protein</fullName>
    </recommendedName>
</protein>
<keyword evidence="3" id="KW-1185">Reference proteome</keyword>
<feature type="transmembrane region" description="Helical" evidence="1">
    <location>
        <begin position="108"/>
        <end position="126"/>
    </location>
</feature>
<evidence type="ECO:0000313" key="3">
    <source>
        <dbReference type="Proteomes" id="UP001596542"/>
    </source>
</evidence>
<keyword evidence="1" id="KW-0472">Membrane</keyword>
<name>A0ABW2I6E2_9BURK</name>
<dbReference type="RefSeq" id="WP_382269746.1">
    <property type="nucleotide sequence ID" value="NZ_JBHTBU010000001.1"/>
</dbReference>
<evidence type="ECO:0000313" key="2">
    <source>
        <dbReference type="EMBL" id="MFC7286541.1"/>
    </source>
</evidence>
<accession>A0ABW2I6E2</accession>
<organism evidence="2 3">
    <name type="scientific">Herminiimonas glaciei</name>
    <dbReference type="NCBI Taxonomy" id="523788"/>
    <lineage>
        <taxon>Bacteria</taxon>
        <taxon>Pseudomonadati</taxon>
        <taxon>Pseudomonadota</taxon>
        <taxon>Betaproteobacteria</taxon>
        <taxon>Burkholderiales</taxon>
        <taxon>Oxalobacteraceae</taxon>
        <taxon>Herminiimonas</taxon>
    </lineage>
</organism>
<evidence type="ECO:0008006" key="4">
    <source>
        <dbReference type="Google" id="ProtNLM"/>
    </source>
</evidence>